<dbReference type="GO" id="GO:0008270">
    <property type="term" value="F:zinc ion binding"/>
    <property type="evidence" value="ECO:0007669"/>
    <property type="project" value="UniProtKB-KW"/>
</dbReference>
<evidence type="ECO:0000256" key="3">
    <source>
        <dbReference type="ARBA" id="ARBA00022833"/>
    </source>
</evidence>
<evidence type="ECO:0000259" key="5">
    <source>
        <dbReference type="PROSITE" id="PS50178"/>
    </source>
</evidence>
<dbReference type="Gene3D" id="2.30.29.160">
    <property type="entry name" value="Zinc finger FYVE domain-containing protein 21, C-terminal"/>
    <property type="match status" value="1"/>
</dbReference>
<comment type="caution">
    <text evidence="6">The sequence shown here is derived from an EMBL/GenBank/DDBJ whole genome shotgun (WGS) entry which is preliminary data.</text>
</comment>
<dbReference type="InterPro" id="IPR032031">
    <property type="entry name" value="ZFYVE21_C"/>
</dbReference>
<dbReference type="Gene3D" id="3.30.40.10">
    <property type="entry name" value="Zinc/RING finger domain, C3HC4 (zinc finger)"/>
    <property type="match status" value="1"/>
</dbReference>
<protein>
    <recommendedName>
        <fullName evidence="5">FYVE-type domain-containing protein</fullName>
    </recommendedName>
</protein>
<dbReference type="InterPro" id="IPR017455">
    <property type="entry name" value="Znf_FYVE-rel"/>
</dbReference>
<dbReference type="InterPro" id="IPR013083">
    <property type="entry name" value="Znf_RING/FYVE/PHD"/>
</dbReference>
<dbReference type="InterPro" id="IPR038632">
    <property type="entry name" value="ZFYVE21_C_sf"/>
</dbReference>
<organism evidence="6 7">
    <name type="scientific">Cloeon dipterum</name>
    <dbReference type="NCBI Taxonomy" id="197152"/>
    <lineage>
        <taxon>Eukaryota</taxon>
        <taxon>Metazoa</taxon>
        <taxon>Ecdysozoa</taxon>
        <taxon>Arthropoda</taxon>
        <taxon>Hexapoda</taxon>
        <taxon>Insecta</taxon>
        <taxon>Pterygota</taxon>
        <taxon>Palaeoptera</taxon>
        <taxon>Ephemeroptera</taxon>
        <taxon>Pisciforma</taxon>
        <taxon>Baetidae</taxon>
        <taxon>Cloeon</taxon>
    </lineage>
</organism>
<keyword evidence="3" id="KW-0862">Zinc</keyword>
<evidence type="ECO:0000256" key="2">
    <source>
        <dbReference type="ARBA" id="ARBA00022771"/>
    </source>
</evidence>
<dbReference type="Pfam" id="PF01363">
    <property type="entry name" value="FYVE"/>
    <property type="match status" value="1"/>
</dbReference>
<dbReference type="InterPro" id="IPR000306">
    <property type="entry name" value="Znf_FYVE"/>
</dbReference>
<dbReference type="SUPFAM" id="SSF57903">
    <property type="entry name" value="FYVE/PHD zinc finger"/>
    <property type="match status" value="1"/>
</dbReference>
<keyword evidence="7" id="KW-1185">Reference proteome</keyword>
<reference evidence="6 7" key="1">
    <citation type="submission" date="2020-04" db="EMBL/GenBank/DDBJ databases">
        <authorList>
            <person name="Alioto T."/>
            <person name="Alioto T."/>
            <person name="Gomez Garrido J."/>
        </authorList>
    </citation>
    <scope>NUCLEOTIDE SEQUENCE [LARGE SCALE GENOMIC DNA]</scope>
</reference>
<dbReference type="OrthoDB" id="10018316at2759"/>
<proteinExistence type="predicted"/>
<keyword evidence="2 4" id="KW-0863">Zinc-finger</keyword>
<sequence length="213" mass="24627">MILCIVSPLAQCYCAHQNQLNKSMDFYLTAKAYVLLFSIMLQSAYFHHCRRCGRIYCKNCCDFRLELPRMCFVDPVRHCESCADISRKENEFFDKELKMLTGGALFQLIKLPESNEKRSEFICRLSQDHRYLNFDGSVEEEFEPVQLASIMELNLLRSPDVPPGMFVTYMNNEGTVKEMTLLAPPDCNKNHTISWLSAMQNGFKMATDSRNIS</sequence>
<dbReference type="AlphaFoldDB" id="A0A8S1CUG7"/>
<dbReference type="InterPro" id="IPR052113">
    <property type="entry name" value="FYVE-type_Zinc_Finger"/>
</dbReference>
<name>A0A8S1CUG7_9INSE</name>
<evidence type="ECO:0000313" key="6">
    <source>
        <dbReference type="EMBL" id="CAB3368876.1"/>
    </source>
</evidence>
<dbReference type="Pfam" id="PF16696">
    <property type="entry name" value="ZFYVE21_C"/>
    <property type="match status" value="1"/>
</dbReference>
<dbReference type="Proteomes" id="UP000494165">
    <property type="component" value="Unassembled WGS sequence"/>
</dbReference>
<accession>A0A8S1CUG7</accession>
<evidence type="ECO:0000313" key="7">
    <source>
        <dbReference type="Proteomes" id="UP000494165"/>
    </source>
</evidence>
<dbReference type="PROSITE" id="PS50178">
    <property type="entry name" value="ZF_FYVE"/>
    <property type="match status" value="1"/>
</dbReference>
<dbReference type="PANTHER" id="PTHR39490">
    <property type="entry name" value="ARRESTIN DOMAIN-CONTAINING PROTEIN D"/>
    <property type="match status" value="1"/>
</dbReference>
<dbReference type="InterPro" id="IPR011011">
    <property type="entry name" value="Znf_FYVE_PHD"/>
</dbReference>
<feature type="domain" description="FYVE-type" evidence="5">
    <location>
        <begin position="37"/>
        <end position="87"/>
    </location>
</feature>
<keyword evidence="1" id="KW-0479">Metal-binding</keyword>
<dbReference type="EMBL" id="CADEPI010000040">
    <property type="protein sequence ID" value="CAB3368876.1"/>
    <property type="molecule type" value="Genomic_DNA"/>
</dbReference>
<dbReference type="PANTHER" id="PTHR39490:SF8">
    <property type="entry name" value="ZINC FINGER FYVE DOMAIN-CONTAINING PROTEIN 21"/>
    <property type="match status" value="1"/>
</dbReference>
<evidence type="ECO:0000256" key="1">
    <source>
        <dbReference type="ARBA" id="ARBA00022723"/>
    </source>
</evidence>
<gene>
    <name evidence="6" type="ORF">CLODIP_2_CD02727</name>
</gene>
<evidence type="ECO:0000256" key="4">
    <source>
        <dbReference type="PROSITE-ProRule" id="PRU00091"/>
    </source>
</evidence>